<dbReference type="HOGENOM" id="CLU_3175469_0_0_1"/>
<dbReference type="GeneID" id="20360271"/>
<sequence length="47" mass="5515">MLLITEIVRVSVKRKSYQEHNNVLVLRVMFVHEPFAHIRRANMPLAG</sequence>
<accession>K3W2T1</accession>
<dbReference type="AlphaFoldDB" id="K3W2T1"/>
<dbReference type="KEGG" id="fpu:FPSE_01651"/>
<evidence type="ECO:0000313" key="2">
    <source>
        <dbReference type="Proteomes" id="UP000007978"/>
    </source>
</evidence>
<comment type="caution">
    <text evidence="1">The sequence shown here is derived from an EMBL/GenBank/DDBJ whole genome shotgun (WGS) entry which is preliminary data.</text>
</comment>
<dbReference type="RefSeq" id="XP_009253046.1">
    <property type="nucleotide sequence ID" value="XM_009254771.1"/>
</dbReference>
<dbReference type="Proteomes" id="UP000007978">
    <property type="component" value="Chromosome 4"/>
</dbReference>
<evidence type="ECO:0000313" key="1">
    <source>
        <dbReference type="EMBL" id="EKJ78190.1"/>
    </source>
</evidence>
<gene>
    <name evidence="1" type="ORF">FPSE_01651</name>
</gene>
<name>K3W2T1_FUSPC</name>
<dbReference type="EMBL" id="AFNW01000051">
    <property type="protein sequence ID" value="EKJ78190.1"/>
    <property type="molecule type" value="Genomic_DNA"/>
</dbReference>
<protein>
    <submittedName>
        <fullName evidence="1">Uncharacterized protein</fullName>
    </submittedName>
</protein>
<organism evidence="1 2">
    <name type="scientific">Fusarium pseudograminearum (strain CS3096)</name>
    <name type="common">Wheat and barley crown-rot fungus</name>
    <dbReference type="NCBI Taxonomy" id="1028729"/>
    <lineage>
        <taxon>Eukaryota</taxon>
        <taxon>Fungi</taxon>
        <taxon>Dikarya</taxon>
        <taxon>Ascomycota</taxon>
        <taxon>Pezizomycotina</taxon>
        <taxon>Sordariomycetes</taxon>
        <taxon>Hypocreomycetidae</taxon>
        <taxon>Hypocreales</taxon>
        <taxon>Nectriaceae</taxon>
        <taxon>Fusarium</taxon>
    </lineage>
</organism>
<proteinExistence type="predicted"/>
<reference evidence="1 2" key="1">
    <citation type="journal article" date="2012" name="PLoS Pathog.">
        <title>Comparative pathogenomics reveals horizontally acquired novel virulence genes in fungi infecting cereal hosts.</title>
        <authorList>
            <person name="Gardiner D.M."/>
            <person name="McDonald M.C."/>
            <person name="Covarelli L."/>
            <person name="Solomon P.S."/>
            <person name="Rusu A.G."/>
            <person name="Marshall M."/>
            <person name="Kazan K."/>
            <person name="Chakraborty S."/>
            <person name="McDonald B.A."/>
            <person name="Manners J.M."/>
        </authorList>
    </citation>
    <scope>NUCLEOTIDE SEQUENCE [LARGE SCALE GENOMIC DNA]</scope>
    <source>
        <strain evidence="1 2">CS3096</strain>
    </source>
</reference>
<keyword evidence="2" id="KW-1185">Reference proteome</keyword>